<dbReference type="InterPro" id="IPR035965">
    <property type="entry name" value="PAS-like_dom_sf"/>
</dbReference>
<dbReference type="InterPro" id="IPR000014">
    <property type="entry name" value="PAS"/>
</dbReference>
<dbReference type="PROSITE" id="PS50109">
    <property type="entry name" value="HIS_KIN"/>
    <property type="match status" value="1"/>
</dbReference>
<keyword evidence="17" id="KW-1185">Reference proteome</keyword>
<dbReference type="Pfam" id="PF00072">
    <property type="entry name" value="Response_reg"/>
    <property type="match status" value="1"/>
</dbReference>
<name>A0A501X1Y2_9GAMM</name>
<evidence type="ECO:0000256" key="2">
    <source>
        <dbReference type="ARBA" id="ARBA00012438"/>
    </source>
</evidence>
<dbReference type="PROSITE" id="PS50110">
    <property type="entry name" value="RESPONSE_REGULATORY"/>
    <property type="match status" value="1"/>
</dbReference>
<evidence type="ECO:0000259" key="14">
    <source>
        <dbReference type="PROSITE" id="PS50110"/>
    </source>
</evidence>
<dbReference type="SMART" id="SM00448">
    <property type="entry name" value="REC"/>
    <property type="match status" value="1"/>
</dbReference>
<dbReference type="Gene3D" id="3.40.50.2300">
    <property type="match status" value="1"/>
</dbReference>
<comment type="subunit">
    <text evidence="9">At low DSF concentrations, interacts with RpfF.</text>
</comment>
<feature type="modified residue" description="4-aspartylphosphate" evidence="11">
    <location>
        <position position="629"/>
    </location>
</feature>
<evidence type="ECO:0000256" key="7">
    <source>
        <dbReference type="ARBA" id="ARBA00022840"/>
    </source>
</evidence>
<dbReference type="CDD" id="cd16922">
    <property type="entry name" value="HATPase_EvgS-ArcB-TorS-like"/>
    <property type="match status" value="1"/>
</dbReference>
<dbReference type="SMART" id="SM00387">
    <property type="entry name" value="HATPase_c"/>
    <property type="match status" value="1"/>
</dbReference>
<evidence type="ECO:0000256" key="3">
    <source>
        <dbReference type="ARBA" id="ARBA00022553"/>
    </source>
</evidence>
<dbReference type="InterPro" id="IPR001789">
    <property type="entry name" value="Sig_transdc_resp-reg_receiver"/>
</dbReference>
<reference evidence="16 17" key="1">
    <citation type="submission" date="2019-06" db="EMBL/GenBank/DDBJ databases">
        <title>A novel bacterium of genus Marinomonas, isolated from coastal sand.</title>
        <authorList>
            <person name="Huang H."/>
            <person name="Mo K."/>
            <person name="Hu Y."/>
        </authorList>
    </citation>
    <scope>NUCLEOTIDE SEQUENCE [LARGE SCALE GENOMIC DNA]</scope>
    <source>
        <strain evidence="16 17">HB171799</strain>
    </source>
</reference>
<dbReference type="GO" id="GO:0005524">
    <property type="term" value="F:ATP binding"/>
    <property type="evidence" value="ECO:0007669"/>
    <property type="project" value="UniProtKB-KW"/>
</dbReference>
<dbReference type="Pfam" id="PF02518">
    <property type="entry name" value="HATPase_c"/>
    <property type="match status" value="1"/>
</dbReference>
<evidence type="ECO:0000256" key="5">
    <source>
        <dbReference type="ARBA" id="ARBA00022741"/>
    </source>
</evidence>
<dbReference type="SMART" id="SM00388">
    <property type="entry name" value="HisKA"/>
    <property type="match status" value="1"/>
</dbReference>
<dbReference type="Gene3D" id="3.30.565.10">
    <property type="entry name" value="Histidine kinase-like ATPase, C-terminal domain"/>
    <property type="match status" value="1"/>
</dbReference>
<keyword evidence="5" id="KW-0547">Nucleotide-binding</keyword>
<dbReference type="InterPro" id="IPR003661">
    <property type="entry name" value="HisK_dim/P_dom"/>
</dbReference>
<dbReference type="PANTHER" id="PTHR45339">
    <property type="entry name" value="HYBRID SIGNAL TRANSDUCTION HISTIDINE KINASE J"/>
    <property type="match status" value="1"/>
</dbReference>
<dbReference type="EMBL" id="VFRR01000005">
    <property type="protein sequence ID" value="TPE54484.1"/>
    <property type="molecule type" value="Genomic_DNA"/>
</dbReference>
<dbReference type="SUPFAM" id="SSF52172">
    <property type="entry name" value="CheY-like"/>
    <property type="match status" value="1"/>
</dbReference>
<dbReference type="FunFam" id="3.30.565.10:FF:000010">
    <property type="entry name" value="Sensor histidine kinase RcsC"/>
    <property type="match status" value="1"/>
</dbReference>
<keyword evidence="6" id="KW-0418">Kinase</keyword>
<dbReference type="Pfam" id="PF13426">
    <property type="entry name" value="PAS_9"/>
    <property type="match status" value="1"/>
</dbReference>
<evidence type="ECO:0000256" key="9">
    <source>
        <dbReference type="ARBA" id="ARBA00064003"/>
    </source>
</evidence>
<dbReference type="InterPro" id="IPR011006">
    <property type="entry name" value="CheY-like_superfamily"/>
</dbReference>
<dbReference type="CDD" id="cd00082">
    <property type="entry name" value="HisKA"/>
    <property type="match status" value="1"/>
</dbReference>
<dbReference type="PANTHER" id="PTHR45339:SF1">
    <property type="entry name" value="HYBRID SIGNAL TRANSDUCTION HISTIDINE KINASE J"/>
    <property type="match status" value="1"/>
</dbReference>
<dbReference type="FunFam" id="1.10.287.130:FF:000002">
    <property type="entry name" value="Two-component osmosensing histidine kinase"/>
    <property type="match status" value="1"/>
</dbReference>
<evidence type="ECO:0000256" key="10">
    <source>
        <dbReference type="ARBA" id="ARBA00068150"/>
    </source>
</evidence>
<evidence type="ECO:0000256" key="1">
    <source>
        <dbReference type="ARBA" id="ARBA00000085"/>
    </source>
</evidence>
<keyword evidence="3 11" id="KW-0597">Phosphoprotein</keyword>
<dbReference type="CDD" id="cd00130">
    <property type="entry name" value="PAS"/>
    <property type="match status" value="1"/>
</dbReference>
<keyword evidence="7" id="KW-0067">ATP-binding</keyword>
<dbReference type="CDD" id="cd17546">
    <property type="entry name" value="REC_hyHK_CKI1_RcsC-like"/>
    <property type="match status" value="1"/>
</dbReference>
<dbReference type="SUPFAM" id="SSF55785">
    <property type="entry name" value="PYP-like sensor domain (PAS domain)"/>
    <property type="match status" value="1"/>
</dbReference>
<dbReference type="InterPro" id="IPR004358">
    <property type="entry name" value="Sig_transdc_His_kin-like_C"/>
</dbReference>
<feature type="coiled-coil region" evidence="12">
    <location>
        <begin position="147"/>
        <end position="199"/>
    </location>
</feature>
<evidence type="ECO:0000259" key="15">
    <source>
        <dbReference type="PROSITE" id="PS50112"/>
    </source>
</evidence>
<dbReference type="Gene3D" id="3.30.450.20">
    <property type="entry name" value="PAS domain"/>
    <property type="match status" value="1"/>
</dbReference>
<feature type="domain" description="Response regulatory" evidence="14">
    <location>
        <begin position="580"/>
        <end position="698"/>
    </location>
</feature>
<dbReference type="Proteomes" id="UP000315901">
    <property type="component" value="Unassembled WGS sequence"/>
</dbReference>
<sequence>MMMDELSRLRAENDQLRRQIALYEANERNDPADSVAFYRYSFDVATHEVFWMRADSTLININQAACEALGYSREELIGLKVWDWDKNVTPETWPAIWEQLRTHKKARFESTHTSKQGRSFPVEIYTHYFTMHDEEFAVALVMDITEQKNTERSLKLYQEQLEELVNVRTKALQEAQIRNEAMIAELTAAKEKAEAATEAKSRFLANMSHEIRTPMNGVMGMVNLMLETPLNSDQKQMAKRIHHSANSLMTVINDVLDVSKIESGRLQFEHQEFDLAEILSQFAQSLEHRVQKKNLNLICPTQPLTHQWFVGDPMRIQQVLYNLAGNAIKFTEQGEIRIHSEVAEIKAHRVRVRFAIEDTGIGIKLIDKKTLFDRFTQEDSSTTRLYGGTGLGLNISKQIVEHMGGEIGVDSEPGKGSRFWFDVWLSFAPKDNHIAFRRNKKLAGTRIAVVNACTTRTQQLAVLFQKWHIEASFHTTNDEAIAALLESKPRHRILFSFSRDAVTPAQLKGEDIKVLVSNYVGSTINDQQLNNQVISASIVSQYSQPVLFEILQRVIEPENPDLAKDNARHLSVAPTSFSGKILVAEDNSTNQLVIKGLLTNLGLAVDVVENGQMAVEQVGREQYDLIFMDCNMPVLDGYEAARELRLQFGSGVGAPPIIALTANAMAEDRQKCLLAGMNDYLAKPIRKDQLVATLKRWLTPP</sequence>
<proteinExistence type="predicted"/>
<comment type="caution">
    <text evidence="16">The sequence shown here is derived from an EMBL/GenBank/DDBJ whole genome shotgun (WGS) entry which is preliminary data.</text>
</comment>
<keyword evidence="8" id="KW-0902">Two-component regulatory system</keyword>
<dbReference type="OrthoDB" id="9810730at2"/>
<dbReference type="PROSITE" id="PS50112">
    <property type="entry name" value="PAS"/>
    <property type="match status" value="1"/>
</dbReference>
<evidence type="ECO:0000313" key="16">
    <source>
        <dbReference type="EMBL" id="TPE54484.1"/>
    </source>
</evidence>
<protein>
    <recommendedName>
        <fullName evidence="10">Sensory/regulatory protein RpfC</fullName>
        <ecNumber evidence="2">2.7.13.3</ecNumber>
    </recommendedName>
</protein>
<evidence type="ECO:0000313" key="17">
    <source>
        <dbReference type="Proteomes" id="UP000315901"/>
    </source>
</evidence>
<evidence type="ECO:0000256" key="6">
    <source>
        <dbReference type="ARBA" id="ARBA00022777"/>
    </source>
</evidence>
<keyword evidence="12" id="KW-0175">Coiled coil</keyword>
<evidence type="ECO:0000259" key="13">
    <source>
        <dbReference type="PROSITE" id="PS50109"/>
    </source>
</evidence>
<dbReference type="InterPro" id="IPR036097">
    <property type="entry name" value="HisK_dim/P_sf"/>
</dbReference>
<feature type="domain" description="PAS" evidence="15">
    <location>
        <begin position="34"/>
        <end position="78"/>
    </location>
</feature>
<comment type="catalytic activity">
    <reaction evidence="1">
        <text>ATP + protein L-histidine = ADP + protein N-phospho-L-histidine.</text>
        <dbReference type="EC" id="2.7.13.3"/>
    </reaction>
</comment>
<dbReference type="InterPro" id="IPR036890">
    <property type="entry name" value="HATPase_C_sf"/>
</dbReference>
<evidence type="ECO:0000256" key="12">
    <source>
        <dbReference type="SAM" id="Coils"/>
    </source>
</evidence>
<dbReference type="AlphaFoldDB" id="A0A501X1Y2"/>
<feature type="domain" description="Histidine kinase" evidence="13">
    <location>
        <begin position="206"/>
        <end position="427"/>
    </location>
</feature>
<dbReference type="GO" id="GO:0000155">
    <property type="term" value="F:phosphorelay sensor kinase activity"/>
    <property type="evidence" value="ECO:0007669"/>
    <property type="project" value="InterPro"/>
</dbReference>
<dbReference type="RefSeq" id="WP_140587436.1">
    <property type="nucleotide sequence ID" value="NZ_VFRR01000005.1"/>
</dbReference>
<dbReference type="EC" id="2.7.13.3" evidence="2"/>
<evidence type="ECO:0000256" key="8">
    <source>
        <dbReference type="ARBA" id="ARBA00023012"/>
    </source>
</evidence>
<dbReference type="PRINTS" id="PR00344">
    <property type="entry name" value="BCTRLSENSOR"/>
</dbReference>
<keyword evidence="4" id="KW-0808">Transferase</keyword>
<dbReference type="Gene3D" id="1.10.287.130">
    <property type="match status" value="1"/>
</dbReference>
<gene>
    <name evidence="16" type="ORF">FJM67_04275</name>
</gene>
<organism evidence="16 17">
    <name type="scientific">Maribrevibacterium harenarium</name>
    <dbReference type="NCBI Taxonomy" id="2589817"/>
    <lineage>
        <taxon>Bacteria</taxon>
        <taxon>Pseudomonadati</taxon>
        <taxon>Pseudomonadota</taxon>
        <taxon>Gammaproteobacteria</taxon>
        <taxon>Oceanospirillales</taxon>
        <taxon>Oceanospirillaceae</taxon>
        <taxon>Maribrevibacterium</taxon>
    </lineage>
</organism>
<dbReference type="InterPro" id="IPR003594">
    <property type="entry name" value="HATPase_dom"/>
</dbReference>
<dbReference type="InterPro" id="IPR005467">
    <property type="entry name" value="His_kinase_dom"/>
</dbReference>
<accession>A0A501X1Y2</accession>
<evidence type="ECO:0000256" key="4">
    <source>
        <dbReference type="ARBA" id="ARBA00022679"/>
    </source>
</evidence>
<evidence type="ECO:0000256" key="11">
    <source>
        <dbReference type="PROSITE-ProRule" id="PRU00169"/>
    </source>
</evidence>
<dbReference type="SUPFAM" id="SSF47384">
    <property type="entry name" value="Homodimeric domain of signal transducing histidine kinase"/>
    <property type="match status" value="1"/>
</dbReference>
<dbReference type="SUPFAM" id="SSF55874">
    <property type="entry name" value="ATPase domain of HSP90 chaperone/DNA topoisomerase II/histidine kinase"/>
    <property type="match status" value="1"/>
</dbReference>
<dbReference type="Pfam" id="PF00512">
    <property type="entry name" value="HisKA"/>
    <property type="match status" value="1"/>
</dbReference>
<dbReference type="NCBIfam" id="TIGR00229">
    <property type="entry name" value="sensory_box"/>
    <property type="match status" value="1"/>
</dbReference>